<keyword evidence="2" id="KW-1185">Reference proteome</keyword>
<name>A0A2Z6IHT3_ACIFI</name>
<proteinExistence type="predicted"/>
<gene>
    <name evidence="1" type="ORF">AFERRID_03750</name>
</gene>
<dbReference type="AlphaFoldDB" id="A0A2Z6IHT3"/>
<protein>
    <submittedName>
        <fullName evidence="1">Uncharacterized protein</fullName>
    </submittedName>
</protein>
<evidence type="ECO:0000313" key="2">
    <source>
        <dbReference type="Proteomes" id="UP000280188"/>
    </source>
</evidence>
<organism evidence="1 2">
    <name type="scientific">Acidithiobacillus ferridurans</name>
    <dbReference type="NCBI Taxonomy" id="1232575"/>
    <lineage>
        <taxon>Bacteria</taxon>
        <taxon>Pseudomonadati</taxon>
        <taxon>Pseudomonadota</taxon>
        <taxon>Acidithiobacillia</taxon>
        <taxon>Acidithiobacillales</taxon>
        <taxon>Acidithiobacillaceae</taxon>
        <taxon>Acidithiobacillus</taxon>
    </lineage>
</organism>
<dbReference type="RefSeq" id="WP_172959317.1">
    <property type="nucleotide sequence ID" value="NZ_AP018795.1"/>
</dbReference>
<dbReference type="KEGG" id="afj:AFERRID_03750"/>
<reference evidence="1 2" key="1">
    <citation type="journal article" date="2018" name="Microbiol. Resour. Announc.">
        <title>Complete Genome Sequence of Acidithiobacillus ferridurans JCM 18981.</title>
        <authorList>
            <person name="Miyauchi T."/>
            <person name="Kouzuma A."/>
            <person name="Abe T."/>
            <person name="Watanabe K."/>
        </authorList>
    </citation>
    <scope>NUCLEOTIDE SEQUENCE [LARGE SCALE GENOMIC DNA]</scope>
    <source>
        <strain evidence="2">ATCC 33020 / DSM 29468 / JCM 18981 / 11Fe</strain>
    </source>
</reference>
<sequence length="49" mass="4905">MAHKIHIIGFIMRTAGLLVIFGSLASCAAVSDTTSATGDMVSAGASLIP</sequence>
<dbReference type="EMBL" id="AP018795">
    <property type="protein sequence ID" value="BBF64157.1"/>
    <property type="molecule type" value="Genomic_DNA"/>
</dbReference>
<evidence type="ECO:0000313" key="1">
    <source>
        <dbReference type="EMBL" id="BBF64157.1"/>
    </source>
</evidence>
<accession>A0A2Z6IHT3</accession>
<dbReference type="PROSITE" id="PS51257">
    <property type="entry name" value="PROKAR_LIPOPROTEIN"/>
    <property type="match status" value="1"/>
</dbReference>
<dbReference type="Proteomes" id="UP000280188">
    <property type="component" value="Chromosome"/>
</dbReference>